<proteinExistence type="predicted"/>
<dbReference type="Proteomes" id="UP001549119">
    <property type="component" value="Unassembled WGS sequence"/>
</dbReference>
<gene>
    <name evidence="1" type="ORF">ABIC20_004557</name>
</gene>
<name>A0ABV2NL91_9HYPH</name>
<evidence type="ECO:0000313" key="2">
    <source>
        <dbReference type="Proteomes" id="UP001549119"/>
    </source>
</evidence>
<organism evidence="1 2">
    <name type="scientific">Methylobacterium radiotolerans</name>
    <dbReference type="NCBI Taxonomy" id="31998"/>
    <lineage>
        <taxon>Bacteria</taxon>
        <taxon>Pseudomonadati</taxon>
        <taxon>Pseudomonadota</taxon>
        <taxon>Alphaproteobacteria</taxon>
        <taxon>Hyphomicrobiales</taxon>
        <taxon>Methylobacteriaceae</taxon>
        <taxon>Methylobacterium</taxon>
    </lineage>
</organism>
<accession>A0ABV2NL91</accession>
<evidence type="ECO:0000313" key="1">
    <source>
        <dbReference type="EMBL" id="MET3867248.1"/>
    </source>
</evidence>
<protein>
    <submittedName>
        <fullName evidence="1">Uncharacterized protein</fullName>
    </submittedName>
</protein>
<dbReference type="RefSeq" id="WP_063110578.1">
    <property type="nucleotide sequence ID" value="NZ_JBEPNV010000001.1"/>
</dbReference>
<reference evidence="1 2" key="1">
    <citation type="submission" date="2024-06" db="EMBL/GenBank/DDBJ databases">
        <title>Genomics of switchgrass bacterial isolates.</title>
        <authorList>
            <person name="Shade A."/>
        </authorList>
    </citation>
    <scope>NUCLEOTIDE SEQUENCE [LARGE SCALE GENOMIC DNA]</scope>
    <source>
        <strain evidence="1 2">PvP084</strain>
    </source>
</reference>
<dbReference type="EMBL" id="JBEPNW010000002">
    <property type="protein sequence ID" value="MET3867248.1"/>
    <property type="molecule type" value="Genomic_DNA"/>
</dbReference>
<sequence>MAKPATRYAEILTEVDPRKVADLVDRDGVGVALRRYTGIGRLFIHRVADEGRRMKAAGETWSKPARKAA</sequence>
<comment type="caution">
    <text evidence="1">The sequence shown here is derived from an EMBL/GenBank/DDBJ whole genome shotgun (WGS) entry which is preliminary data.</text>
</comment>
<keyword evidence="2" id="KW-1185">Reference proteome</keyword>